<reference evidence="1" key="1">
    <citation type="journal article" date="2019" name="bioRxiv">
        <title>The Genome of the Zebra Mussel, Dreissena polymorpha: A Resource for Invasive Species Research.</title>
        <authorList>
            <person name="McCartney M.A."/>
            <person name="Auch B."/>
            <person name="Kono T."/>
            <person name="Mallez S."/>
            <person name="Zhang Y."/>
            <person name="Obille A."/>
            <person name="Becker A."/>
            <person name="Abrahante J.E."/>
            <person name="Garbe J."/>
            <person name="Badalamenti J.P."/>
            <person name="Herman A."/>
            <person name="Mangelson H."/>
            <person name="Liachko I."/>
            <person name="Sullivan S."/>
            <person name="Sone E.D."/>
            <person name="Koren S."/>
            <person name="Silverstein K.A.T."/>
            <person name="Beckman K.B."/>
            <person name="Gohl D.M."/>
        </authorList>
    </citation>
    <scope>NUCLEOTIDE SEQUENCE</scope>
    <source>
        <strain evidence="1">Duluth1</strain>
        <tissue evidence="1">Whole animal</tissue>
    </source>
</reference>
<dbReference type="AlphaFoldDB" id="A0A9D4DGZ5"/>
<protein>
    <submittedName>
        <fullName evidence="1">Uncharacterized protein</fullName>
    </submittedName>
</protein>
<reference evidence="1" key="2">
    <citation type="submission" date="2020-11" db="EMBL/GenBank/DDBJ databases">
        <authorList>
            <person name="McCartney M.A."/>
            <person name="Auch B."/>
            <person name="Kono T."/>
            <person name="Mallez S."/>
            <person name="Becker A."/>
            <person name="Gohl D.M."/>
            <person name="Silverstein K.A.T."/>
            <person name="Koren S."/>
            <person name="Bechman K.B."/>
            <person name="Herman A."/>
            <person name="Abrahante J.E."/>
            <person name="Garbe J."/>
        </authorList>
    </citation>
    <scope>NUCLEOTIDE SEQUENCE</scope>
    <source>
        <strain evidence="1">Duluth1</strain>
        <tissue evidence="1">Whole animal</tissue>
    </source>
</reference>
<comment type="caution">
    <text evidence="1">The sequence shown here is derived from an EMBL/GenBank/DDBJ whole genome shotgun (WGS) entry which is preliminary data.</text>
</comment>
<dbReference type="Proteomes" id="UP000828390">
    <property type="component" value="Unassembled WGS sequence"/>
</dbReference>
<evidence type="ECO:0000313" key="1">
    <source>
        <dbReference type="EMBL" id="KAH3749144.1"/>
    </source>
</evidence>
<evidence type="ECO:0000313" key="2">
    <source>
        <dbReference type="Proteomes" id="UP000828390"/>
    </source>
</evidence>
<sequence>MASLAILCPVNTTGCERGLSVQNQILTGLNPDDQDMLMIIKINAKPRKDFPFEEALEARKTAVDRKLL</sequence>
<proteinExistence type="predicted"/>
<gene>
    <name evidence="1" type="ORF">DPMN_183635</name>
</gene>
<name>A0A9D4DGZ5_DREPO</name>
<organism evidence="1 2">
    <name type="scientific">Dreissena polymorpha</name>
    <name type="common">Zebra mussel</name>
    <name type="synonym">Mytilus polymorpha</name>
    <dbReference type="NCBI Taxonomy" id="45954"/>
    <lineage>
        <taxon>Eukaryota</taxon>
        <taxon>Metazoa</taxon>
        <taxon>Spiralia</taxon>
        <taxon>Lophotrochozoa</taxon>
        <taxon>Mollusca</taxon>
        <taxon>Bivalvia</taxon>
        <taxon>Autobranchia</taxon>
        <taxon>Heteroconchia</taxon>
        <taxon>Euheterodonta</taxon>
        <taxon>Imparidentia</taxon>
        <taxon>Neoheterodontei</taxon>
        <taxon>Myida</taxon>
        <taxon>Dreissenoidea</taxon>
        <taxon>Dreissenidae</taxon>
        <taxon>Dreissena</taxon>
    </lineage>
</organism>
<accession>A0A9D4DGZ5</accession>
<dbReference type="EMBL" id="JAIWYP010000010">
    <property type="protein sequence ID" value="KAH3749144.1"/>
    <property type="molecule type" value="Genomic_DNA"/>
</dbReference>
<keyword evidence="2" id="KW-1185">Reference proteome</keyword>